<protein>
    <recommendedName>
        <fullName evidence="16">Cellulose synthase-like protein E6</fullName>
    </recommendedName>
</protein>
<evidence type="ECO:0000256" key="8">
    <source>
        <dbReference type="ARBA" id="ARBA00023316"/>
    </source>
</evidence>
<organism evidence="14 15">
    <name type="scientific">Nepenthes gracilis</name>
    <name type="common">Slender pitcher plant</name>
    <dbReference type="NCBI Taxonomy" id="150966"/>
    <lineage>
        <taxon>Eukaryota</taxon>
        <taxon>Viridiplantae</taxon>
        <taxon>Streptophyta</taxon>
        <taxon>Embryophyta</taxon>
        <taxon>Tracheophyta</taxon>
        <taxon>Spermatophyta</taxon>
        <taxon>Magnoliopsida</taxon>
        <taxon>eudicotyledons</taxon>
        <taxon>Gunneridae</taxon>
        <taxon>Pentapetalae</taxon>
        <taxon>Caryophyllales</taxon>
        <taxon>Nepenthaceae</taxon>
        <taxon>Nepenthes</taxon>
    </lineage>
</organism>
<keyword evidence="3" id="KW-0808">Transferase</keyword>
<dbReference type="GO" id="GO:0071555">
    <property type="term" value="P:cell wall organization"/>
    <property type="evidence" value="ECO:0007669"/>
    <property type="project" value="UniProtKB-KW"/>
</dbReference>
<dbReference type="GO" id="GO:0000139">
    <property type="term" value="C:Golgi membrane"/>
    <property type="evidence" value="ECO:0007669"/>
    <property type="project" value="UniProtKB-SubCell"/>
</dbReference>
<evidence type="ECO:0008006" key="16">
    <source>
        <dbReference type="Google" id="ProtNLM"/>
    </source>
</evidence>
<evidence type="ECO:0000313" key="14">
    <source>
        <dbReference type="EMBL" id="GMH29597.1"/>
    </source>
</evidence>
<feature type="active site" evidence="10">
    <location>
        <position position="438"/>
    </location>
</feature>
<evidence type="ECO:0000256" key="7">
    <source>
        <dbReference type="ARBA" id="ARBA00023136"/>
    </source>
</evidence>
<reference evidence="14" key="1">
    <citation type="submission" date="2023-05" db="EMBL/GenBank/DDBJ databases">
        <title>Nepenthes gracilis genome sequencing.</title>
        <authorList>
            <person name="Fukushima K."/>
        </authorList>
    </citation>
    <scope>NUCLEOTIDE SEQUENCE</scope>
    <source>
        <strain evidence="14">SING2019-196</strain>
    </source>
</reference>
<keyword evidence="15" id="KW-1185">Reference proteome</keyword>
<feature type="binding site" evidence="12">
    <location>
        <position position="300"/>
    </location>
    <ligand>
        <name>Mn(2+)</name>
        <dbReference type="ChEBI" id="CHEBI:29035"/>
    </ligand>
</feature>
<evidence type="ECO:0000256" key="1">
    <source>
        <dbReference type="ARBA" id="ARBA00004653"/>
    </source>
</evidence>
<feature type="transmembrane region" description="Helical" evidence="13">
    <location>
        <begin position="48"/>
        <end position="70"/>
    </location>
</feature>
<keyword evidence="8" id="KW-0961">Cell wall biogenesis/degradation</keyword>
<comment type="subcellular location">
    <subcellularLocation>
        <location evidence="1">Golgi apparatus membrane</location>
        <topology evidence="1">Multi-pass membrane protein</topology>
    </subcellularLocation>
</comment>
<feature type="transmembrane region" description="Helical" evidence="13">
    <location>
        <begin position="707"/>
        <end position="724"/>
    </location>
</feature>
<dbReference type="Pfam" id="PF03552">
    <property type="entry name" value="Cellulose_synt"/>
    <property type="match status" value="2"/>
</dbReference>
<feature type="binding site" evidence="12">
    <location>
        <position position="276"/>
    </location>
    <ligand>
        <name>Mn(2+)</name>
        <dbReference type="ChEBI" id="CHEBI:29035"/>
    </ligand>
</feature>
<evidence type="ECO:0000256" key="6">
    <source>
        <dbReference type="ARBA" id="ARBA00023034"/>
    </source>
</evidence>
<comment type="caution">
    <text evidence="14">The sequence shown here is derived from an EMBL/GenBank/DDBJ whole genome shotgun (WGS) entry which is preliminary data.</text>
</comment>
<feature type="binding site" evidence="11">
    <location>
        <position position="106"/>
    </location>
    <ligand>
        <name>UDP-alpha-D-glucose</name>
        <dbReference type="ChEBI" id="CHEBI:58885"/>
    </ligand>
</feature>
<dbReference type="SUPFAM" id="SSF53448">
    <property type="entry name" value="Nucleotide-diphospho-sugar transferases"/>
    <property type="match status" value="1"/>
</dbReference>
<evidence type="ECO:0000256" key="9">
    <source>
        <dbReference type="ARBA" id="ARBA00037405"/>
    </source>
</evidence>
<feature type="transmembrane region" description="Helical" evidence="13">
    <location>
        <begin position="591"/>
        <end position="613"/>
    </location>
</feature>
<sequence length="752" mass="84385">MGIQQKALPLQFTISSSSKGYYQDSNQKTLHLQHGATHVPEKGGAGRWAWIGLFAAELWLGFHCLLSLLLRWNIIYRHTFKDRLKRYEHDLPGVDIFVCTADPTLEPPILVINTVLALMAYDYPTEKLSVYLSDDGGSDLTFYALLEASDFSKHWLPYCRKYNVEPRSPAVYFRSVPKSIGGDHAVAFASIKTLYEEMKNRVETTTKLGRIPAEIRAKHNGFSKWDSFVSRNDHDAIVQIVIDGRNPNEKDIEGLTLPSLVYLAREKRPHHFHHFKAGSMNALIRVSSEITKGQIILNVDCDMYSNNSQAVRDALCFFMDEKKGHQIAYVQFPQRFENLTKNELYGTSLRIPTEVELHGLDGCGGSNYIGSGCFHRREAISGMKFSKDLGIPKRRQATMEGSVEELEEKAKAVASCSYELNTQWGKEMGVKYGIAVEDFVTGLGIQCKGWKSVYFNPERPGFVGLAPTSLSQVLAQQKRWGEGNLQITLSRYCPLVYGHNRISLVHQLAYCHYNLRAVNSLPTVYYCTVPALCMAAGIPLFPEVSNPWFLPFVYIVVAKCSSSLSEFLYCKGTAKGYWNGQRIWLYKQTSSYLFAFVDTILNLVGLSNMKFAVTAKVSEDDVSKRYEKEIMEFGVSSPIFTVLTTLALLNLLCLAVGAYKVAVEGWWTAVLETMALQIWLCGAFVLINLPLYEAVFSRKDKGRMPSSVAVKSAAIVGLIVLYFCNSQCLSADLKTVFLQLMGEKRTDLGASV</sequence>
<evidence type="ECO:0000256" key="13">
    <source>
        <dbReference type="SAM" id="Phobius"/>
    </source>
</evidence>
<dbReference type="InterPro" id="IPR029044">
    <property type="entry name" value="Nucleotide-diphossugar_trans"/>
</dbReference>
<keyword evidence="5 13" id="KW-1133">Transmembrane helix</keyword>
<evidence type="ECO:0000256" key="12">
    <source>
        <dbReference type="PIRSR" id="PIRSR605150-3"/>
    </source>
</evidence>
<keyword evidence="6" id="KW-0333">Golgi apparatus</keyword>
<dbReference type="EMBL" id="BSYO01000036">
    <property type="protein sequence ID" value="GMH29597.1"/>
    <property type="molecule type" value="Genomic_DNA"/>
</dbReference>
<name>A0AAD3TIU7_NEPGR</name>
<feature type="transmembrane region" description="Helical" evidence="13">
    <location>
        <begin position="523"/>
        <end position="542"/>
    </location>
</feature>
<evidence type="ECO:0000256" key="2">
    <source>
        <dbReference type="ARBA" id="ARBA00022676"/>
    </source>
</evidence>
<evidence type="ECO:0000256" key="4">
    <source>
        <dbReference type="ARBA" id="ARBA00022692"/>
    </source>
</evidence>
<feature type="transmembrane region" description="Helical" evidence="13">
    <location>
        <begin position="633"/>
        <end position="659"/>
    </location>
</feature>
<keyword evidence="2" id="KW-0328">Glycosyltransferase</keyword>
<dbReference type="GO" id="GO:0016760">
    <property type="term" value="F:cellulose synthase (UDP-forming) activity"/>
    <property type="evidence" value="ECO:0007669"/>
    <property type="project" value="InterPro"/>
</dbReference>
<dbReference type="FunFam" id="3.90.550.10:FF:000138">
    <property type="entry name" value="Cellulose synthase isolog"/>
    <property type="match status" value="1"/>
</dbReference>
<keyword evidence="4 13" id="KW-0812">Transmembrane</keyword>
<dbReference type="Gene3D" id="3.90.550.10">
    <property type="entry name" value="Spore Coat Polysaccharide Biosynthesis Protein SpsA, Chain A"/>
    <property type="match status" value="2"/>
</dbReference>
<dbReference type="Proteomes" id="UP001279734">
    <property type="component" value="Unassembled WGS sequence"/>
</dbReference>
<dbReference type="GO" id="GO:0030244">
    <property type="term" value="P:cellulose biosynthetic process"/>
    <property type="evidence" value="ECO:0007669"/>
    <property type="project" value="InterPro"/>
</dbReference>
<feature type="active site" evidence="10">
    <location>
        <position position="135"/>
    </location>
</feature>
<evidence type="ECO:0000256" key="11">
    <source>
        <dbReference type="PIRSR" id="PIRSR605150-2"/>
    </source>
</evidence>
<feature type="binding site" evidence="11">
    <location>
        <position position="135"/>
    </location>
    <ligand>
        <name>UDP-alpha-D-glucose</name>
        <dbReference type="ChEBI" id="CHEBI:58885"/>
    </ligand>
</feature>
<feature type="transmembrane region" description="Helical" evidence="13">
    <location>
        <begin position="548"/>
        <end position="570"/>
    </location>
</feature>
<evidence type="ECO:0000256" key="3">
    <source>
        <dbReference type="ARBA" id="ARBA00022679"/>
    </source>
</evidence>
<dbReference type="InterPro" id="IPR005150">
    <property type="entry name" value="Cellulose_synth"/>
</dbReference>
<comment type="function">
    <text evidence="9">Thought to be a Golgi-localized beta-glycan synthase that polymerize the backbones of noncellulosic polysaccharides (hemicelluloses) of plant cell wall.</text>
</comment>
<gene>
    <name evidence="14" type="ORF">Nepgr_031440</name>
</gene>
<feature type="transmembrane region" description="Helical" evidence="13">
    <location>
        <begin position="666"/>
        <end position="687"/>
    </location>
</feature>
<dbReference type="PANTHER" id="PTHR13301">
    <property type="entry name" value="X-BOX TRANSCRIPTION FACTOR-RELATED"/>
    <property type="match status" value="1"/>
</dbReference>
<proteinExistence type="predicted"/>
<keyword evidence="7 13" id="KW-0472">Membrane</keyword>
<evidence type="ECO:0000313" key="15">
    <source>
        <dbReference type="Proteomes" id="UP001279734"/>
    </source>
</evidence>
<evidence type="ECO:0000256" key="10">
    <source>
        <dbReference type="PIRSR" id="PIRSR605150-1"/>
    </source>
</evidence>
<dbReference type="AlphaFoldDB" id="A0AAD3TIU7"/>
<evidence type="ECO:0000256" key="5">
    <source>
        <dbReference type="ARBA" id="ARBA00022989"/>
    </source>
</evidence>
<accession>A0AAD3TIU7</accession>